<evidence type="ECO:0000313" key="1">
    <source>
        <dbReference type="EMBL" id="KAL0531233.1"/>
    </source>
</evidence>
<gene>
    <name evidence="1" type="ORF">Q4I28_000172</name>
</gene>
<reference evidence="1 2" key="1">
    <citation type="submission" date="2024-02" db="EMBL/GenBank/DDBJ databases">
        <title>FIRST GENOME SEQUENCES OF Leishmania (Viannia) shawi, Leishmania (Viannia) lindenbergi AND Leishmania (Viannia) utingensis.</title>
        <authorList>
            <person name="Resadore F."/>
            <person name="Custodio M.G.F."/>
            <person name="Boite M.C."/>
            <person name="Cupolillo E."/>
            <person name="Ferreira G.E.M."/>
        </authorList>
    </citation>
    <scope>NUCLEOTIDE SEQUENCE [LARGE SCALE GENOMIC DNA]</scope>
    <source>
        <strain evidence="1 2">MDAS/BR/1979/M5533</strain>
    </source>
</reference>
<dbReference type="PANTHER" id="PTHR34157">
    <property type="entry name" value="TUZIN"/>
    <property type="match status" value="1"/>
</dbReference>
<dbReference type="PANTHER" id="PTHR34157:SF2">
    <property type="entry name" value="TUZIN"/>
    <property type="match status" value="1"/>
</dbReference>
<protein>
    <submittedName>
        <fullName evidence="1">Uncharacterized protein</fullName>
    </submittedName>
</protein>
<evidence type="ECO:0000313" key="2">
    <source>
        <dbReference type="Proteomes" id="UP001501274"/>
    </source>
</evidence>
<comment type="caution">
    <text evidence="1">The sequence shown here is derived from an EMBL/GenBank/DDBJ whole genome shotgun (WGS) entry which is preliminary data.</text>
</comment>
<dbReference type="EMBL" id="JBAMZN010000001">
    <property type="protein sequence ID" value="KAL0531233.1"/>
    <property type="molecule type" value="Genomic_DNA"/>
</dbReference>
<accession>A0AAW3C9Z9</accession>
<dbReference type="Proteomes" id="UP001501274">
    <property type="component" value="Unassembled WGS sequence"/>
</dbReference>
<proteinExistence type="predicted"/>
<sequence length="70" mass="7738">MRQVEAAWASSGTLRAAVKRLAEAEHYVGQQNGPGVLRDAELKGVVLYDPVHDRWMLTHKAHPTAARCCL</sequence>
<dbReference type="AlphaFoldDB" id="A0AAW3C9Z9"/>
<keyword evidence="2" id="KW-1185">Reference proteome</keyword>
<name>A0AAW3C9Z9_9TRYP</name>
<organism evidence="1 2">
    <name type="scientific">Leishmania naiffi</name>
    <dbReference type="NCBI Taxonomy" id="5678"/>
    <lineage>
        <taxon>Eukaryota</taxon>
        <taxon>Discoba</taxon>
        <taxon>Euglenozoa</taxon>
        <taxon>Kinetoplastea</taxon>
        <taxon>Metakinetoplastina</taxon>
        <taxon>Trypanosomatida</taxon>
        <taxon>Trypanosomatidae</taxon>
        <taxon>Leishmaniinae</taxon>
        <taxon>Leishmania</taxon>
        <taxon>Leishmania naiffi species complex</taxon>
    </lineage>
</organism>